<name>A0A1X7M0G0_9BURK</name>
<dbReference type="Gene3D" id="3.40.50.10610">
    <property type="entry name" value="ABC-type transport auxiliary lipoprotein component"/>
    <property type="match status" value="1"/>
</dbReference>
<keyword evidence="1" id="KW-0732">Signal</keyword>
<accession>A0A1X7M0G0</accession>
<feature type="signal peptide" evidence="1">
    <location>
        <begin position="1"/>
        <end position="27"/>
    </location>
</feature>
<feature type="domain" description="ABC-type transport auxiliary lipoprotein component" evidence="2">
    <location>
        <begin position="28"/>
        <end position="186"/>
    </location>
</feature>
<reference evidence="4" key="1">
    <citation type="submission" date="2017-04" db="EMBL/GenBank/DDBJ databases">
        <authorList>
            <person name="Varghese N."/>
            <person name="Submissions S."/>
        </authorList>
    </citation>
    <scope>NUCLEOTIDE SEQUENCE [LARGE SCALE GENOMIC DNA]</scope>
    <source>
        <strain evidence="4">LMG 29540</strain>
    </source>
</reference>
<dbReference type="InterPro" id="IPR005586">
    <property type="entry name" value="ABC_trans_aux"/>
</dbReference>
<dbReference type="STRING" id="1515439.SAMN06265784_11351"/>
<evidence type="ECO:0000313" key="3">
    <source>
        <dbReference type="EMBL" id="SMG59450.1"/>
    </source>
</evidence>
<feature type="chain" id="PRO_5012146285" description="ABC-type transport auxiliary lipoprotein component domain-containing protein" evidence="1">
    <location>
        <begin position="28"/>
        <end position="195"/>
    </location>
</feature>
<dbReference type="SUPFAM" id="SSF159594">
    <property type="entry name" value="XCC0632-like"/>
    <property type="match status" value="1"/>
</dbReference>
<dbReference type="Pfam" id="PF03886">
    <property type="entry name" value="ABC_trans_aux"/>
    <property type="match status" value="1"/>
</dbReference>
<evidence type="ECO:0000256" key="1">
    <source>
        <dbReference type="SAM" id="SignalP"/>
    </source>
</evidence>
<organism evidence="3 4">
    <name type="scientific">Paraburkholderia susongensis</name>
    <dbReference type="NCBI Taxonomy" id="1515439"/>
    <lineage>
        <taxon>Bacteria</taxon>
        <taxon>Pseudomonadati</taxon>
        <taxon>Pseudomonadota</taxon>
        <taxon>Betaproteobacteria</taxon>
        <taxon>Burkholderiales</taxon>
        <taxon>Burkholderiaceae</taxon>
        <taxon>Paraburkholderia</taxon>
    </lineage>
</organism>
<gene>
    <name evidence="3" type="ORF">SAMN06265784_11351</name>
</gene>
<evidence type="ECO:0000259" key="2">
    <source>
        <dbReference type="Pfam" id="PF03886"/>
    </source>
</evidence>
<proteinExistence type="predicted"/>
<dbReference type="OrthoDB" id="1494661at2"/>
<evidence type="ECO:0000313" key="4">
    <source>
        <dbReference type="Proteomes" id="UP000193228"/>
    </source>
</evidence>
<sequence>MRTFLSRALLLTVAALGACGTSPTASFYTLGAVAAREDDYPVRPVGVVVTSVTVPDLVDRPQFVVRVSDNQVKLDEFARWADPLKSQIPRVIAADLVVLLPGARVSMYPQEVDAGAPYRVRVELQRFEGAPGDAATVEALWVVIPPKGSPSINGHTLAREPSPGPGYEALTAAYSKALGDVSRDIAAAIQASLSK</sequence>
<dbReference type="EMBL" id="FXAT01000013">
    <property type="protein sequence ID" value="SMG59450.1"/>
    <property type="molecule type" value="Genomic_DNA"/>
</dbReference>
<dbReference type="RefSeq" id="WP_085488832.1">
    <property type="nucleotide sequence ID" value="NZ_FXAT01000013.1"/>
</dbReference>
<dbReference type="Proteomes" id="UP000193228">
    <property type="component" value="Unassembled WGS sequence"/>
</dbReference>
<dbReference type="AlphaFoldDB" id="A0A1X7M0G0"/>
<keyword evidence="4" id="KW-1185">Reference proteome</keyword>
<protein>
    <recommendedName>
        <fullName evidence="2">ABC-type transport auxiliary lipoprotein component domain-containing protein</fullName>
    </recommendedName>
</protein>
<dbReference type="PROSITE" id="PS51257">
    <property type="entry name" value="PROKAR_LIPOPROTEIN"/>
    <property type="match status" value="1"/>
</dbReference>